<dbReference type="Pfam" id="PF14291">
    <property type="entry name" value="DUF4371"/>
    <property type="match status" value="1"/>
</dbReference>
<proteinExistence type="predicted"/>
<dbReference type="EnsemblMetazoa" id="Aqu2.1.37235_001">
    <property type="protein sequence ID" value="Aqu2.1.37235_001"/>
    <property type="gene ID" value="Aqu2.1.37235"/>
</dbReference>
<dbReference type="InterPro" id="IPR025398">
    <property type="entry name" value="DUF4371"/>
</dbReference>
<evidence type="ECO:0000313" key="2">
    <source>
        <dbReference type="EnsemblMetazoa" id="Aqu2.1.37235_001"/>
    </source>
</evidence>
<dbReference type="PANTHER" id="PTHR45749:SF37">
    <property type="entry name" value="OS05G0311600 PROTEIN"/>
    <property type="match status" value="1"/>
</dbReference>
<name>A0A1X7VAA5_AMPQE</name>
<dbReference type="OMA" id="YRIYPHE"/>
<dbReference type="AlphaFoldDB" id="A0A1X7VAA5"/>
<organism evidence="2">
    <name type="scientific">Amphimedon queenslandica</name>
    <name type="common">Sponge</name>
    <dbReference type="NCBI Taxonomy" id="400682"/>
    <lineage>
        <taxon>Eukaryota</taxon>
        <taxon>Metazoa</taxon>
        <taxon>Porifera</taxon>
        <taxon>Demospongiae</taxon>
        <taxon>Heteroscleromorpha</taxon>
        <taxon>Haplosclerida</taxon>
        <taxon>Niphatidae</taxon>
        <taxon>Amphimedon</taxon>
    </lineage>
</organism>
<evidence type="ECO:0000259" key="1">
    <source>
        <dbReference type="Pfam" id="PF14291"/>
    </source>
</evidence>
<dbReference type="PANTHER" id="PTHR45749">
    <property type="match status" value="1"/>
</dbReference>
<accession>A0A1X7VAA5</accession>
<dbReference type="STRING" id="400682.A0A1X7VAA5"/>
<sequence length="140" mass="15861">MLCATQEIALRGHREVASKNKGNFLTILGLVGKHDSIVASRLSDGPRNASYTSHSIQNELLHLLAKNVQKVICDQVKNAGYYSIIVDECRDLAKREQLSFCVRYVIVNTWGGVFYRIYPHELPVESLKIAHEAEGRVRYF</sequence>
<protein>
    <recommendedName>
        <fullName evidence="1">DUF4371 domain-containing protein</fullName>
    </recommendedName>
</protein>
<dbReference type="InParanoid" id="A0A1X7VAA5"/>
<feature type="domain" description="DUF4371" evidence="1">
    <location>
        <begin position="6"/>
        <end position="111"/>
    </location>
</feature>
<reference evidence="2" key="1">
    <citation type="submission" date="2017-05" db="UniProtKB">
        <authorList>
            <consortium name="EnsemblMetazoa"/>
        </authorList>
    </citation>
    <scope>IDENTIFICATION</scope>
</reference>